<evidence type="ECO:0000313" key="1">
    <source>
        <dbReference type="EMBL" id="KAH3871525.1"/>
    </source>
</evidence>
<comment type="caution">
    <text evidence="1">The sequence shown here is derived from an EMBL/GenBank/DDBJ whole genome shotgun (WGS) entry which is preliminary data.</text>
</comment>
<protein>
    <submittedName>
        <fullName evidence="1">Uncharacterized protein</fullName>
    </submittedName>
</protein>
<evidence type="ECO:0000313" key="2">
    <source>
        <dbReference type="Proteomes" id="UP000828390"/>
    </source>
</evidence>
<dbReference type="AlphaFoldDB" id="A0A9D4M874"/>
<dbReference type="EMBL" id="JAIWYP010000002">
    <property type="protein sequence ID" value="KAH3871525.1"/>
    <property type="molecule type" value="Genomic_DNA"/>
</dbReference>
<reference evidence="1" key="1">
    <citation type="journal article" date="2019" name="bioRxiv">
        <title>The Genome of the Zebra Mussel, Dreissena polymorpha: A Resource for Invasive Species Research.</title>
        <authorList>
            <person name="McCartney M.A."/>
            <person name="Auch B."/>
            <person name="Kono T."/>
            <person name="Mallez S."/>
            <person name="Zhang Y."/>
            <person name="Obille A."/>
            <person name="Becker A."/>
            <person name="Abrahante J.E."/>
            <person name="Garbe J."/>
            <person name="Badalamenti J.P."/>
            <person name="Herman A."/>
            <person name="Mangelson H."/>
            <person name="Liachko I."/>
            <person name="Sullivan S."/>
            <person name="Sone E.D."/>
            <person name="Koren S."/>
            <person name="Silverstein K.A.T."/>
            <person name="Beckman K.B."/>
            <person name="Gohl D.M."/>
        </authorList>
    </citation>
    <scope>NUCLEOTIDE SEQUENCE</scope>
    <source>
        <strain evidence="1">Duluth1</strain>
        <tissue evidence="1">Whole animal</tissue>
    </source>
</reference>
<sequence length="56" mass="6323">MVHNYDLLNGTNVGEFQYILNDISDDTTFNPITIISRTTTTITTSNTTMKMQLLPL</sequence>
<organism evidence="1 2">
    <name type="scientific">Dreissena polymorpha</name>
    <name type="common">Zebra mussel</name>
    <name type="synonym">Mytilus polymorpha</name>
    <dbReference type="NCBI Taxonomy" id="45954"/>
    <lineage>
        <taxon>Eukaryota</taxon>
        <taxon>Metazoa</taxon>
        <taxon>Spiralia</taxon>
        <taxon>Lophotrochozoa</taxon>
        <taxon>Mollusca</taxon>
        <taxon>Bivalvia</taxon>
        <taxon>Autobranchia</taxon>
        <taxon>Heteroconchia</taxon>
        <taxon>Euheterodonta</taxon>
        <taxon>Imparidentia</taxon>
        <taxon>Neoheterodontei</taxon>
        <taxon>Myida</taxon>
        <taxon>Dreissenoidea</taxon>
        <taxon>Dreissenidae</taxon>
        <taxon>Dreissena</taxon>
    </lineage>
</organism>
<dbReference type="Proteomes" id="UP000828390">
    <property type="component" value="Unassembled WGS sequence"/>
</dbReference>
<keyword evidence="2" id="KW-1185">Reference proteome</keyword>
<proteinExistence type="predicted"/>
<reference evidence="1" key="2">
    <citation type="submission" date="2020-11" db="EMBL/GenBank/DDBJ databases">
        <authorList>
            <person name="McCartney M.A."/>
            <person name="Auch B."/>
            <person name="Kono T."/>
            <person name="Mallez S."/>
            <person name="Becker A."/>
            <person name="Gohl D.M."/>
            <person name="Silverstein K.A.T."/>
            <person name="Koren S."/>
            <person name="Bechman K.B."/>
            <person name="Herman A."/>
            <person name="Abrahante J.E."/>
            <person name="Garbe J."/>
        </authorList>
    </citation>
    <scope>NUCLEOTIDE SEQUENCE</scope>
    <source>
        <strain evidence="1">Duluth1</strain>
        <tissue evidence="1">Whole animal</tissue>
    </source>
</reference>
<accession>A0A9D4M874</accession>
<name>A0A9D4M874_DREPO</name>
<gene>
    <name evidence="1" type="ORF">DPMN_034728</name>
</gene>